<dbReference type="GO" id="GO:0046464">
    <property type="term" value="P:acylglycerol catabolic process"/>
    <property type="evidence" value="ECO:0007669"/>
    <property type="project" value="TreeGrafter"/>
</dbReference>
<gene>
    <name evidence="2" type="ORF">SAMN02745120_2474</name>
</gene>
<protein>
    <submittedName>
        <fullName evidence="2">2-succinyl-6-hydroxy-2,4-cyclohexadiene-1-carboxylate synthase</fullName>
    </submittedName>
</protein>
<evidence type="ECO:0000313" key="2">
    <source>
        <dbReference type="EMBL" id="SKB64547.1"/>
    </source>
</evidence>
<dbReference type="Gene3D" id="3.40.50.1820">
    <property type="entry name" value="alpha/beta hydrolase"/>
    <property type="match status" value="1"/>
</dbReference>
<name>A0A1T5CYV7_9FIRM</name>
<dbReference type="InterPro" id="IPR000073">
    <property type="entry name" value="AB_hydrolase_1"/>
</dbReference>
<keyword evidence="3" id="KW-1185">Reference proteome</keyword>
<dbReference type="PANTHER" id="PTHR43798:SF5">
    <property type="entry name" value="MONOACYLGLYCEROL LIPASE ABHD6"/>
    <property type="match status" value="1"/>
</dbReference>
<feature type="domain" description="AB hydrolase-1" evidence="1">
    <location>
        <begin position="25"/>
        <end position="153"/>
    </location>
</feature>
<dbReference type="PRINTS" id="PR00111">
    <property type="entry name" value="ABHYDROLASE"/>
</dbReference>
<dbReference type="InterPro" id="IPR029058">
    <property type="entry name" value="AB_hydrolase_fold"/>
</dbReference>
<reference evidence="3" key="1">
    <citation type="submission" date="2017-02" db="EMBL/GenBank/DDBJ databases">
        <authorList>
            <person name="Varghese N."/>
            <person name="Submissions S."/>
        </authorList>
    </citation>
    <scope>NUCLEOTIDE SEQUENCE [LARGE SCALE GENOMIC DNA]</scope>
    <source>
        <strain evidence="3">ATCC 35199</strain>
    </source>
</reference>
<dbReference type="GO" id="GO:0016020">
    <property type="term" value="C:membrane"/>
    <property type="evidence" value="ECO:0007669"/>
    <property type="project" value="TreeGrafter"/>
</dbReference>
<dbReference type="RefSeq" id="WP_207651485.1">
    <property type="nucleotide sequence ID" value="NZ_FUYN01000006.1"/>
</dbReference>
<dbReference type="Proteomes" id="UP000243406">
    <property type="component" value="Unassembled WGS sequence"/>
</dbReference>
<evidence type="ECO:0000313" key="3">
    <source>
        <dbReference type="Proteomes" id="UP000243406"/>
    </source>
</evidence>
<evidence type="ECO:0000259" key="1">
    <source>
        <dbReference type="Pfam" id="PF00561"/>
    </source>
</evidence>
<dbReference type="GO" id="GO:0047372">
    <property type="term" value="F:monoacylglycerol lipase activity"/>
    <property type="evidence" value="ECO:0007669"/>
    <property type="project" value="TreeGrafter"/>
</dbReference>
<dbReference type="InterPro" id="IPR050266">
    <property type="entry name" value="AB_hydrolase_sf"/>
</dbReference>
<dbReference type="SUPFAM" id="SSF53474">
    <property type="entry name" value="alpha/beta-Hydrolases"/>
    <property type="match status" value="1"/>
</dbReference>
<organism evidence="2 3">
    <name type="scientific">Acetoanaerobium noterae</name>
    <dbReference type="NCBI Taxonomy" id="745369"/>
    <lineage>
        <taxon>Bacteria</taxon>
        <taxon>Bacillati</taxon>
        <taxon>Bacillota</taxon>
        <taxon>Clostridia</taxon>
        <taxon>Peptostreptococcales</taxon>
        <taxon>Filifactoraceae</taxon>
        <taxon>Acetoanaerobium</taxon>
    </lineage>
</organism>
<dbReference type="PANTHER" id="PTHR43798">
    <property type="entry name" value="MONOACYLGLYCEROL LIPASE"/>
    <property type="match status" value="1"/>
</dbReference>
<proteinExistence type="predicted"/>
<sequence length="292" mass="33539">MEKIRVKVNGTELEVIQYPNKGESIIFLHFSGGNMAQWNGVVPYFIDKYNVVTLDLRGHGKSEKSLNGYTLDNMALDIIEVMNELKIMKAHIVGSSLGGEIAVSLAANYPEKIQSVVAEGAIQSFFGKNGVMDIPEEEIHNKKAELRSKRALKKNLEFSSIYEKIEAAKLKYIQADILWNLRFEEFELYDSIQIDDGKYTSCCPKWVIDEYLEDYWDIKFENYFNNIKCPVLMLPSEDEWEINEVKESIKNFQKQLNTSQVQVVNGGSHAYVALQYPLEFSNAIKNFYDNIK</sequence>
<dbReference type="AlphaFoldDB" id="A0A1T5CYV7"/>
<dbReference type="EMBL" id="FUYN01000006">
    <property type="protein sequence ID" value="SKB64547.1"/>
    <property type="molecule type" value="Genomic_DNA"/>
</dbReference>
<accession>A0A1T5CYV7</accession>
<dbReference type="Pfam" id="PF00561">
    <property type="entry name" value="Abhydrolase_1"/>
    <property type="match status" value="1"/>
</dbReference>